<evidence type="ECO:0000313" key="2">
    <source>
        <dbReference type="EMBL" id="BAN03700.1"/>
    </source>
</evidence>
<dbReference type="Proteomes" id="UP000011863">
    <property type="component" value="Chromosome"/>
</dbReference>
<reference evidence="2 3" key="1">
    <citation type="journal article" date="2013" name="Int. J. Syst. Evol. Microbiol.">
        <title>Ilumatobacter nonamiense sp. nov. and Ilumatobacter coccineum sp. nov., isolated from seashore sand.</title>
        <authorList>
            <person name="Matsumoto A."/>
            <person name="Kasai H."/>
            <person name="Matsuo Y."/>
            <person name="Shizuri Y."/>
            <person name="Ichikawa N."/>
            <person name="Fujita N."/>
            <person name="Omura S."/>
            <person name="Takahashi Y."/>
        </authorList>
    </citation>
    <scope>NUCLEOTIDE SEQUENCE [LARGE SCALE GENOMIC DNA]</scope>
    <source>
        <strain evidence="3">NBRC 103263 / KCTC 29153 / YM16-304</strain>
    </source>
</reference>
<dbReference type="GO" id="GO:0005829">
    <property type="term" value="C:cytosol"/>
    <property type="evidence" value="ECO:0007669"/>
    <property type="project" value="TreeGrafter"/>
</dbReference>
<dbReference type="KEGG" id="aym:YM304_33860"/>
<evidence type="ECO:0000256" key="1">
    <source>
        <dbReference type="SAM" id="Phobius"/>
    </source>
</evidence>
<feature type="transmembrane region" description="Helical" evidence="1">
    <location>
        <begin position="171"/>
        <end position="191"/>
    </location>
</feature>
<feature type="transmembrane region" description="Helical" evidence="1">
    <location>
        <begin position="12"/>
        <end position="29"/>
    </location>
</feature>
<feature type="transmembrane region" description="Helical" evidence="1">
    <location>
        <begin position="465"/>
        <end position="484"/>
    </location>
</feature>
<accession>A0A6C7EBE2</accession>
<feature type="transmembrane region" description="Helical" evidence="1">
    <location>
        <begin position="496"/>
        <end position="513"/>
    </location>
</feature>
<dbReference type="GO" id="GO:0046475">
    <property type="term" value="P:glycerophospholipid catabolic process"/>
    <property type="evidence" value="ECO:0007669"/>
    <property type="project" value="TreeGrafter"/>
</dbReference>
<protein>
    <recommendedName>
        <fullName evidence="4">PNPLA domain-containing protein</fullName>
    </recommendedName>
</protein>
<dbReference type="PANTHER" id="PTHR10728">
    <property type="entry name" value="CYTOSOLIC PHOSPHOLIPASE A2"/>
    <property type="match status" value="1"/>
</dbReference>
<feature type="transmembrane region" description="Helical" evidence="1">
    <location>
        <begin position="381"/>
        <end position="403"/>
    </location>
</feature>
<dbReference type="RefSeq" id="WP_015442947.1">
    <property type="nucleotide sequence ID" value="NC_020520.1"/>
</dbReference>
<dbReference type="SUPFAM" id="SSF52151">
    <property type="entry name" value="FabD/lysophospholipase-like"/>
    <property type="match status" value="1"/>
</dbReference>
<dbReference type="AlphaFoldDB" id="A0A6C7EBE2"/>
<feature type="transmembrane region" description="Helical" evidence="1">
    <location>
        <begin position="322"/>
        <end position="355"/>
    </location>
</feature>
<keyword evidence="1" id="KW-0812">Transmembrane</keyword>
<dbReference type="InterPro" id="IPR016035">
    <property type="entry name" value="Acyl_Trfase/lysoPLipase"/>
</dbReference>
<feature type="transmembrane region" description="Helical" evidence="1">
    <location>
        <begin position="525"/>
        <end position="542"/>
    </location>
</feature>
<feature type="transmembrane region" description="Helical" evidence="1">
    <location>
        <begin position="88"/>
        <end position="111"/>
    </location>
</feature>
<dbReference type="GO" id="GO:0005509">
    <property type="term" value="F:calcium ion binding"/>
    <property type="evidence" value="ECO:0007669"/>
    <property type="project" value="TreeGrafter"/>
</dbReference>
<name>A0A6C7EBE2_ILUCY</name>
<dbReference type="Gene3D" id="3.40.1090.10">
    <property type="entry name" value="Cytosolic phospholipase A2 catalytic domain"/>
    <property type="match status" value="1"/>
</dbReference>
<sequence length="885" mass="96660">MGDQRSPSKWWALGALLPLVPFALIGRLAPTHLLSRLYFSGDPCRWEVAAHGGFEAFVDSGLECEAFIRSDASAALFDPSGLDDVRGALVLDLAFAATFAVVGFLLLRAGHRHWAPRRRRGDRWLWRHMPKIAVAAGLLDLVETSGQLVWLDRRPPELVTWLIASIAWWKWAMYALALVGFFGLVLGPVTARGIRPVMNKLLGLVDRVFDDGVPIDATPPDRVTRPEPEERLGITASGGGIRSAAVMAGLFKGLARDGTLQRATWLHAVSGGGFTSGGWRASSVARDEVDLFSDRPPPDPRGSTSHPWMTSLRTRRRYLDNGTWSIVGGVIGVVVRTIIVLGSVVAAAVLVGWAVGWLTGSAAIHPGFSNRLDPTEFADLYTWRLVLPGLVPVAIAVGVFVWSRTSPDQRLRKQADGFSIALGSLGVLLLVLLVAIPIGIWVGRPLLDSGLDASTDTPGSGAESSARWVGLFSSAGLAAAVWRMLQAEVTRRWSRLGGVFLVVGLLALAGKVADDRANGEGFFSVWWVPVVAVAWLVFADVFPSHRLTLNGIYRKRLAETFLLGRGDTPPLDTIPYSQEPVWPYYAGADGPELVLCGTAQSTRLELGGLPALGFAFRPSGVSLYGNDHGFPTSRYPTGSSWQGFPRRWTVSRSMALAGAAFSSAMGRQSYGSTNALLAAVNLRLGMWVPNPRRHDWFDSDTPDRNGVPYPPPRVHLGYFVKELFNRYDARDDAFVYVTDGGHRDNLGVVEQLREHPDRMIILDASGDQRGGFGTMRQAIALADVELDVQIDLDWEPLLWPEHDVPQDCITTGTARFRDGSGHETAIVYAKAQVCDTTPASLRQFGATDPRFPDYSTGDQFLTEEQWDRLVEFGGHMADRIRTFIS</sequence>
<keyword evidence="1" id="KW-0472">Membrane</keyword>
<proteinExistence type="predicted"/>
<dbReference type="EMBL" id="AP012057">
    <property type="protein sequence ID" value="BAN03700.1"/>
    <property type="molecule type" value="Genomic_DNA"/>
</dbReference>
<evidence type="ECO:0000313" key="3">
    <source>
        <dbReference type="Proteomes" id="UP000011863"/>
    </source>
</evidence>
<dbReference type="PANTHER" id="PTHR10728:SF40">
    <property type="entry name" value="PATATIN FAMILY PROTEIN"/>
    <property type="match status" value="1"/>
</dbReference>
<keyword evidence="3" id="KW-1185">Reference proteome</keyword>
<gene>
    <name evidence="2" type="ORF">YM304_33860</name>
</gene>
<feature type="transmembrane region" description="Helical" evidence="1">
    <location>
        <begin position="132"/>
        <end position="151"/>
    </location>
</feature>
<dbReference type="OrthoDB" id="100544at2"/>
<keyword evidence="1" id="KW-1133">Transmembrane helix</keyword>
<evidence type="ECO:0008006" key="4">
    <source>
        <dbReference type="Google" id="ProtNLM"/>
    </source>
</evidence>
<feature type="transmembrane region" description="Helical" evidence="1">
    <location>
        <begin position="415"/>
        <end position="442"/>
    </location>
</feature>
<organism evidence="2 3">
    <name type="scientific">Ilumatobacter coccineus (strain NBRC 103263 / KCTC 29153 / YM16-304)</name>
    <dbReference type="NCBI Taxonomy" id="1313172"/>
    <lineage>
        <taxon>Bacteria</taxon>
        <taxon>Bacillati</taxon>
        <taxon>Actinomycetota</taxon>
        <taxon>Acidimicrobiia</taxon>
        <taxon>Acidimicrobiales</taxon>
        <taxon>Ilumatobacteraceae</taxon>
        <taxon>Ilumatobacter</taxon>
    </lineage>
</organism>
<dbReference type="GO" id="GO:0005544">
    <property type="term" value="F:calcium-dependent phospholipid binding"/>
    <property type="evidence" value="ECO:0007669"/>
    <property type="project" value="TreeGrafter"/>
</dbReference>
<dbReference type="GO" id="GO:0047498">
    <property type="term" value="F:calcium-dependent phospholipase A2 activity"/>
    <property type="evidence" value="ECO:0007669"/>
    <property type="project" value="TreeGrafter"/>
</dbReference>